<dbReference type="InterPro" id="IPR029149">
    <property type="entry name" value="Creatin/AminoP/Spt16_N"/>
</dbReference>
<evidence type="ECO:0000259" key="5">
    <source>
        <dbReference type="Pfam" id="PF01321"/>
    </source>
</evidence>
<keyword evidence="7" id="KW-0031">Aminopeptidase</keyword>
<organism evidence="7 8">
    <name type="scientific">Anaerocolumna cellulosilytica</name>
    <dbReference type="NCBI Taxonomy" id="433286"/>
    <lineage>
        <taxon>Bacteria</taxon>
        <taxon>Bacillati</taxon>
        <taxon>Bacillota</taxon>
        <taxon>Clostridia</taxon>
        <taxon>Lachnospirales</taxon>
        <taxon>Lachnospiraceae</taxon>
        <taxon>Anaerocolumna</taxon>
    </lineage>
</organism>
<evidence type="ECO:0000259" key="4">
    <source>
        <dbReference type="Pfam" id="PF00557"/>
    </source>
</evidence>
<feature type="domain" description="Creatinase N-terminal" evidence="5">
    <location>
        <begin position="5"/>
        <end position="134"/>
    </location>
</feature>
<dbReference type="SUPFAM" id="SSF53092">
    <property type="entry name" value="Creatinase/prolidase N-terminal domain"/>
    <property type="match status" value="1"/>
</dbReference>
<dbReference type="InterPro" id="IPR000587">
    <property type="entry name" value="Creatinase_N"/>
</dbReference>
<accession>A0A6S6R956</accession>
<dbReference type="SUPFAM" id="SSF55920">
    <property type="entry name" value="Creatinase/aminopeptidase"/>
    <property type="match status" value="1"/>
</dbReference>
<feature type="domain" description="Peptidase M24 C-terminal" evidence="6">
    <location>
        <begin position="536"/>
        <end position="595"/>
    </location>
</feature>
<evidence type="ECO:0000256" key="1">
    <source>
        <dbReference type="ARBA" id="ARBA00008766"/>
    </source>
</evidence>
<dbReference type="PANTHER" id="PTHR43763">
    <property type="entry name" value="XAA-PRO AMINOPEPTIDASE 1"/>
    <property type="match status" value="1"/>
</dbReference>
<dbReference type="GO" id="GO:0046872">
    <property type="term" value="F:metal ion binding"/>
    <property type="evidence" value="ECO:0007669"/>
    <property type="project" value="UniProtKB-KW"/>
</dbReference>
<dbReference type="KEGG" id="acel:acsn021_33610"/>
<keyword evidence="3" id="KW-0378">Hydrolase</keyword>
<dbReference type="InterPro" id="IPR050422">
    <property type="entry name" value="X-Pro_aminopeptidase_P"/>
</dbReference>
<evidence type="ECO:0000313" key="7">
    <source>
        <dbReference type="EMBL" id="BCJ95792.1"/>
    </source>
</evidence>
<evidence type="ECO:0000256" key="3">
    <source>
        <dbReference type="ARBA" id="ARBA00022801"/>
    </source>
</evidence>
<keyword evidence="2" id="KW-0479">Metal-binding</keyword>
<dbReference type="GO" id="GO:0070006">
    <property type="term" value="F:metalloaminopeptidase activity"/>
    <property type="evidence" value="ECO:0007669"/>
    <property type="project" value="InterPro"/>
</dbReference>
<dbReference type="Gene3D" id="3.90.230.10">
    <property type="entry name" value="Creatinase/methionine aminopeptidase superfamily"/>
    <property type="match status" value="1"/>
</dbReference>
<sequence>MIKTRIQHLRALLAENQIDAYIVPTSDFHESEYVGEYFKARKYMSGFTGSAGTLVVTTEEAGLWTDGRYFIQAARQLSDTGITLFKMGEEGVPSIEEFLKDKLPKNGVLGFDGRIINARFGKNLMQKLEAKNISIQYEKDLVDFIWTDRPELSKEPAFLLDIKYSGKASADKLLALRDEMKKKGATVHILTTLDDIAWLFNIRGNDIAYNPVVLSYAVITLDKAYLFVDEDKLSEDIKTQFTTDKIEVKDYLAIYDFVKDISSTEIILLDSKKVNYAIYNNLKSEVKIIDEVNPTVLAKATKNPVEIENLRKAHIKDGVAVTKFMYWLKNNIGKTEITEISASDYLEERRKEQEGFIELSFDTICAYNSNAAMMHYSASPDSHAVLQPEGLLLVDSGGQYYEGTTDITRTVVLGEISNEVKRHFTAVLRSMLNLADARFLHGCIGLNLDILARGPLWEMNLDYKCGTGHGVGYLLNVHEAPNGFRWRKVPERDDGCVLEEGMVTTDEPGVYIEGSHGIRTENELVCHRGEKNEYGQFMYFEHITFAPIDLDAVDTSYMSKTEIKRLNDYHQQVYEKLSPYLTAEECQWLKEYTRAVE</sequence>
<name>A0A6S6R956_9FIRM</name>
<dbReference type="InterPro" id="IPR032416">
    <property type="entry name" value="Peptidase_M24_C"/>
</dbReference>
<dbReference type="Pfam" id="PF00557">
    <property type="entry name" value="Peptidase_M24"/>
    <property type="match status" value="1"/>
</dbReference>
<dbReference type="Proteomes" id="UP000515561">
    <property type="component" value="Chromosome"/>
</dbReference>
<gene>
    <name evidence="7" type="ORF">acsn021_33610</name>
</gene>
<evidence type="ECO:0000313" key="8">
    <source>
        <dbReference type="Proteomes" id="UP000515561"/>
    </source>
</evidence>
<evidence type="ECO:0000259" key="6">
    <source>
        <dbReference type="Pfam" id="PF16188"/>
    </source>
</evidence>
<dbReference type="FunFam" id="3.40.350.10:FF:000003">
    <property type="entry name" value="Xaa-pro aminopeptidase P"/>
    <property type="match status" value="1"/>
</dbReference>
<keyword evidence="8" id="KW-1185">Reference proteome</keyword>
<dbReference type="RefSeq" id="WP_184093691.1">
    <property type="nucleotide sequence ID" value="NZ_AP023367.1"/>
</dbReference>
<dbReference type="Pfam" id="PF01321">
    <property type="entry name" value="Creatinase_N"/>
    <property type="match status" value="1"/>
</dbReference>
<dbReference type="Pfam" id="PF16189">
    <property type="entry name" value="Creatinase_N_2"/>
    <property type="match status" value="1"/>
</dbReference>
<dbReference type="CDD" id="cd01085">
    <property type="entry name" value="APP"/>
    <property type="match status" value="1"/>
</dbReference>
<evidence type="ECO:0000256" key="2">
    <source>
        <dbReference type="ARBA" id="ARBA00022723"/>
    </source>
</evidence>
<dbReference type="InterPro" id="IPR000994">
    <property type="entry name" value="Pept_M24"/>
</dbReference>
<dbReference type="Gene3D" id="3.40.350.10">
    <property type="entry name" value="Creatinase/prolidase N-terminal domain"/>
    <property type="match status" value="2"/>
</dbReference>
<reference evidence="7 8" key="1">
    <citation type="journal article" date="2016" name="Int. J. Syst. Evol. Microbiol.">
        <title>Descriptions of Anaerotaenia torta gen. nov., sp. nov. and Anaerocolumna cellulosilytica gen. nov., sp. nov. isolated from a methanogenic reactor of cattle waste.</title>
        <authorList>
            <person name="Uek A."/>
            <person name="Ohtaki Y."/>
            <person name="Kaku N."/>
            <person name="Ueki K."/>
        </authorList>
    </citation>
    <scope>NUCLEOTIDE SEQUENCE [LARGE SCALE GENOMIC DNA]</scope>
    <source>
        <strain evidence="7 8">SN021</strain>
    </source>
</reference>
<comment type="similarity">
    <text evidence="1">Belongs to the peptidase M24B family.</text>
</comment>
<protein>
    <submittedName>
        <fullName evidence="7">Xaa-Pro aminopeptidase</fullName>
    </submittedName>
</protein>
<dbReference type="FunFam" id="3.90.230.10:FF:000009">
    <property type="entry name" value="xaa-Pro aminopeptidase 2"/>
    <property type="match status" value="1"/>
</dbReference>
<feature type="domain" description="Peptidase M24" evidence="4">
    <location>
        <begin position="308"/>
        <end position="526"/>
    </location>
</feature>
<dbReference type="PANTHER" id="PTHR43763:SF6">
    <property type="entry name" value="XAA-PRO AMINOPEPTIDASE 1"/>
    <property type="match status" value="1"/>
</dbReference>
<dbReference type="AlphaFoldDB" id="A0A6S6R956"/>
<dbReference type="EMBL" id="AP023367">
    <property type="protein sequence ID" value="BCJ95792.1"/>
    <property type="molecule type" value="Genomic_DNA"/>
</dbReference>
<dbReference type="GO" id="GO:0005737">
    <property type="term" value="C:cytoplasm"/>
    <property type="evidence" value="ECO:0007669"/>
    <property type="project" value="UniProtKB-ARBA"/>
</dbReference>
<keyword evidence="7" id="KW-0645">Protease</keyword>
<dbReference type="Pfam" id="PF16188">
    <property type="entry name" value="Peptidase_M24_C"/>
    <property type="match status" value="1"/>
</dbReference>
<dbReference type="InterPro" id="IPR036005">
    <property type="entry name" value="Creatinase/aminopeptidase-like"/>
</dbReference>
<dbReference type="InterPro" id="IPR033740">
    <property type="entry name" value="Pept_M24B"/>
</dbReference>
<proteinExistence type="inferred from homology"/>